<proteinExistence type="predicted"/>
<dbReference type="AlphaFoldDB" id="W7KGV3"/>
<reference evidence="1 2" key="1">
    <citation type="journal article" date="2014" name="Genome Announc.">
        <title>Draft Genome Sequence of the Sulfolobales Archaeon AZ1, Obtained through Metagenomic Analysis of a Mexican Hot Spring.</title>
        <authorList>
            <person name="Servin-Garciduenas L.E."/>
            <person name="Martinez-Romero E."/>
        </authorList>
    </citation>
    <scope>NUCLEOTIDE SEQUENCE [LARGE SCALE GENOMIC DNA]</scope>
    <source>
        <strain evidence="1">AZ1-illumnia</strain>
    </source>
</reference>
<sequence length="108" mass="12377">MERKYASDYLLRRLYQGKGKKRLGKVEVEGRKVELYLSDSKLTYVSTECPIAVITMERLCQVFNENGKLSLEEAVHALEEIKGFTVSQLSREIAREVVRVLEESGIHS</sequence>
<dbReference type="Proteomes" id="UP000054284">
    <property type="component" value="Unassembled WGS sequence"/>
</dbReference>
<evidence type="ECO:0000313" key="1">
    <source>
        <dbReference type="EMBL" id="EWG06430.1"/>
    </source>
</evidence>
<protein>
    <submittedName>
        <fullName evidence="1">Uncharacterized protein</fullName>
    </submittedName>
</protein>
<keyword evidence="2" id="KW-1185">Reference proteome</keyword>
<dbReference type="EMBL" id="ASRH01000025">
    <property type="protein sequence ID" value="EWG06430.1"/>
    <property type="molecule type" value="Genomic_DNA"/>
</dbReference>
<accession>W7KGV3</accession>
<name>W7KGV3_9CREN</name>
<evidence type="ECO:0000313" key="2">
    <source>
        <dbReference type="Proteomes" id="UP000054284"/>
    </source>
</evidence>
<comment type="caution">
    <text evidence="1">The sequence shown here is derived from an EMBL/GenBank/DDBJ whole genome shotgun (WGS) entry which is preliminary data.</text>
</comment>
<organism evidence="1 2">
    <name type="scientific">Candidatus Aramenus sulfurataquae</name>
    <dbReference type="NCBI Taxonomy" id="1326980"/>
    <lineage>
        <taxon>Archaea</taxon>
        <taxon>Thermoproteota</taxon>
        <taxon>Thermoprotei</taxon>
        <taxon>Sulfolobales</taxon>
        <taxon>Sulfolobaceae</taxon>
        <taxon>Candidatus Aramenus</taxon>
    </lineage>
</organism>
<gene>
    <name evidence="1" type="ORF">ASUL_09614</name>
</gene>